<sequence length="652" mass="72692">MYTRVGVLMREEIPSLSSCLISILFSVSHDVRRSSWFLFFAFPPTKQVYYCVCNDSTNILKPRRRGGGSSRCLNGDICPKEKRSVEARNRAQKSQRNGGRESSQAIVRNEEDGTGRLMEDTAESRTEEVGERGEMGSDQKWDWVSRHGAETERKESKPNLLRIGINMTLASPKTAAFLFAPFGPRSGPGPCSSSLSKSLSDPLWSVLCFPSQKAGAGGPAAVPPLPSGGRPGPGSRLSQGCRDGLDPQAASFLSWTSPGPQHAYCGDSAPAPDWRARTERQRQRHTRMMTDSGGLSRSRALCPRALRLWFLSAFFSVPGLLGPLHHPSSGHLKARLHNHEQLGFQIFSPVDAGVSWIVCTTTSPKPKRRVSWRVPWIFPSAADCPCLSGVLQTILHQPTRLLPGMGPRDSRDARIWRRRHTTQPDLNARMRLPNNTPEFACRPRQKRRLPMEGKTRRQVVKSSFHSVEGGQAGEPASALRLRLVSPTSVRNTWCKRCPHLDGTLADSVLPPMIPTFPAIHDSFRYLNYLPYSMAGPTVTFRTCPPQFTSGILRDRYLGTAKCTLCSLYLGLSEYSYRRKKKRKRIKLSSMPPSHFPPSALNPMAAIKAHQEPCLSWRFQDVRESESHNTTPPIETTEMKKTEPSRQSSSKPQ</sequence>
<feature type="compositionally biased region" description="Basic and acidic residues" evidence="1">
    <location>
        <begin position="108"/>
        <end position="137"/>
    </location>
</feature>
<dbReference type="AlphaFoldDB" id="A0AAI9XH83"/>
<gene>
    <name evidence="2" type="ORF">CCUS01_11907</name>
</gene>
<evidence type="ECO:0000256" key="1">
    <source>
        <dbReference type="SAM" id="MobiDB-lite"/>
    </source>
</evidence>
<feature type="region of interest" description="Disordered" evidence="1">
    <location>
        <begin position="618"/>
        <end position="652"/>
    </location>
</feature>
<reference evidence="2" key="1">
    <citation type="submission" date="2016-11" db="EMBL/GenBank/DDBJ databases">
        <title>The genome sequence of Colletotrichum cuscutae.</title>
        <authorList>
            <person name="Baroncelli R."/>
        </authorList>
    </citation>
    <scope>NUCLEOTIDE SEQUENCE</scope>
    <source>
        <strain evidence="2">IMI 304802</strain>
    </source>
</reference>
<evidence type="ECO:0000313" key="2">
    <source>
        <dbReference type="EMBL" id="KAK1448163.1"/>
    </source>
</evidence>
<feature type="region of interest" description="Disordered" evidence="1">
    <location>
        <begin position="83"/>
        <end position="137"/>
    </location>
</feature>
<accession>A0AAI9XH83</accession>
<feature type="region of interest" description="Disordered" evidence="1">
    <location>
        <begin position="215"/>
        <end position="241"/>
    </location>
</feature>
<protein>
    <submittedName>
        <fullName evidence="2">Uncharacterized protein</fullName>
    </submittedName>
</protein>
<keyword evidence="3" id="KW-1185">Reference proteome</keyword>
<dbReference type="Proteomes" id="UP001239213">
    <property type="component" value="Unassembled WGS sequence"/>
</dbReference>
<proteinExistence type="predicted"/>
<dbReference type="EMBL" id="MPDP01000311">
    <property type="protein sequence ID" value="KAK1448163.1"/>
    <property type="molecule type" value="Genomic_DNA"/>
</dbReference>
<name>A0AAI9XH83_9PEZI</name>
<evidence type="ECO:0000313" key="3">
    <source>
        <dbReference type="Proteomes" id="UP001239213"/>
    </source>
</evidence>
<feature type="compositionally biased region" description="Polar residues" evidence="1">
    <location>
        <begin position="92"/>
        <end position="106"/>
    </location>
</feature>
<organism evidence="2 3">
    <name type="scientific">Colletotrichum cuscutae</name>
    <dbReference type="NCBI Taxonomy" id="1209917"/>
    <lineage>
        <taxon>Eukaryota</taxon>
        <taxon>Fungi</taxon>
        <taxon>Dikarya</taxon>
        <taxon>Ascomycota</taxon>
        <taxon>Pezizomycotina</taxon>
        <taxon>Sordariomycetes</taxon>
        <taxon>Hypocreomycetidae</taxon>
        <taxon>Glomerellales</taxon>
        <taxon>Glomerellaceae</taxon>
        <taxon>Colletotrichum</taxon>
        <taxon>Colletotrichum acutatum species complex</taxon>
    </lineage>
</organism>
<comment type="caution">
    <text evidence="2">The sequence shown here is derived from an EMBL/GenBank/DDBJ whole genome shotgun (WGS) entry which is preliminary data.</text>
</comment>